<dbReference type="EMBL" id="JASAOG010000097">
    <property type="protein sequence ID" value="KAK0052074.1"/>
    <property type="molecule type" value="Genomic_DNA"/>
</dbReference>
<feature type="coiled-coil region" evidence="6">
    <location>
        <begin position="153"/>
        <end position="200"/>
    </location>
</feature>
<evidence type="ECO:0000256" key="3">
    <source>
        <dbReference type="ARBA" id="ARBA00023054"/>
    </source>
</evidence>
<feature type="region of interest" description="Disordered" evidence="7">
    <location>
        <begin position="12"/>
        <end position="53"/>
    </location>
</feature>
<dbReference type="GO" id="GO:0008156">
    <property type="term" value="P:negative regulation of DNA replication"/>
    <property type="evidence" value="ECO:0007669"/>
    <property type="project" value="TreeGrafter"/>
</dbReference>
<name>A0AAD8BDY1_BIOPF</name>
<dbReference type="Proteomes" id="UP001233172">
    <property type="component" value="Unassembled WGS sequence"/>
</dbReference>
<reference evidence="8" key="2">
    <citation type="submission" date="2023-04" db="EMBL/GenBank/DDBJ databases">
        <authorList>
            <person name="Bu L."/>
            <person name="Lu L."/>
            <person name="Laidemitt M.R."/>
            <person name="Zhang S.M."/>
            <person name="Mutuku M."/>
            <person name="Mkoji G."/>
            <person name="Steinauer M."/>
            <person name="Loker E.S."/>
        </authorList>
    </citation>
    <scope>NUCLEOTIDE SEQUENCE</scope>
    <source>
        <strain evidence="8">KasaAsao</strain>
        <tissue evidence="8">Whole Snail</tissue>
    </source>
</reference>
<evidence type="ECO:0000256" key="1">
    <source>
        <dbReference type="ARBA" id="ARBA00004123"/>
    </source>
</evidence>
<comment type="caution">
    <text evidence="8">The sequence shown here is derived from an EMBL/GenBank/DDBJ whole genome shotgun (WGS) entry which is preliminary data.</text>
</comment>
<evidence type="ECO:0000256" key="7">
    <source>
        <dbReference type="SAM" id="MobiDB-lite"/>
    </source>
</evidence>
<feature type="region of interest" description="Disordered" evidence="7">
    <location>
        <begin position="201"/>
        <end position="238"/>
    </location>
</feature>
<sequence>MEVDLQTGCENMFTSTPKANASKNITTERHERKTLGTLQAETVPESKHHTPLPKCKDTVEGKHKSKLYYSEVHFPSTPYAVKVYEDKRLPDKSSITHCSRACQTDPSLLNDLIQKELENQITDPNDSGRVSGFINQEVHDLIAKEEISEHYWKDLAEERRRALKEALSENEKLSTEIDLLKEENNRLSQIAVQAQSLRDLLDGMISDDDPEESVSEQDSALSNDSKDPVRAKGQQNQE</sequence>
<evidence type="ECO:0000313" key="9">
    <source>
        <dbReference type="Proteomes" id="UP001233172"/>
    </source>
</evidence>
<reference evidence="8" key="1">
    <citation type="journal article" date="2023" name="PLoS Negl. Trop. Dis.">
        <title>A genome sequence for Biomphalaria pfeifferi, the major vector snail for the human-infecting parasite Schistosoma mansoni.</title>
        <authorList>
            <person name="Bu L."/>
            <person name="Lu L."/>
            <person name="Laidemitt M.R."/>
            <person name="Zhang S.M."/>
            <person name="Mutuku M."/>
            <person name="Mkoji G."/>
            <person name="Steinauer M."/>
            <person name="Loker E.S."/>
        </authorList>
    </citation>
    <scope>NUCLEOTIDE SEQUENCE</scope>
    <source>
        <strain evidence="8">KasaAsao</strain>
    </source>
</reference>
<dbReference type="AlphaFoldDB" id="A0AAD8BDY1"/>
<proteinExistence type="inferred from homology"/>
<evidence type="ECO:0000256" key="5">
    <source>
        <dbReference type="ARBA" id="ARBA00023306"/>
    </source>
</evidence>
<accession>A0AAD8BDY1</accession>
<keyword evidence="3 6" id="KW-0175">Coiled coil</keyword>
<dbReference type="PANTHER" id="PTHR13372:SF5">
    <property type="entry name" value="GEMININ"/>
    <property type="match status" value="1"/>
</dbReference>
<keyword evidence="9" id="KW-1185">Reference proteome</keyword>
<gene>
    <name evidence="8" type="ORF">Bpfe_018404</name>
</gene>
<feature type="compositionally biased region" description="Polar residues" evidence="7">
    <location>
        <begin position="12"/>
        <end position="25"/>
    </location>
</feature>
<evidence type="ECO:0000256" key="6">
    <source>
        <dbReference type="SAM" id="Coils"/>
    </source>
</evidence>
<feature type="compositionally biased region" description="Acidic residues" evidence="7">
    <location>
        <begin position="205"/>
        <end position="215"/>
    </location>
</feature>
<dbReference type="GO" id="GO:0045786">
    <property type="term" value="P:negative regulation of cell cycle"/>
    <property type="evidence" value="ECO:0007669"/>
    <property type="project" value="TreeGrafter"/>
</dbReference>
<dbReference type="Gene3D" id="1.20.5.1180">
    <property type="entry name" value="Geminin coiled-coil domain"/>
    <property type="match status" value="1"/>
</dbReference>
<evidence type="ECO:0000313" key="8">
    <source>
        <dbReference type="EMBL" id="KAK0052074.1"/>
    </source>
</evidence>
<keyword evidence="4" id="KW-0539">Nucleus</keyword>
<comment type="similarity">
    <text evidence="2">Belongs to the geminin family.</text>
</comment>
<feature type="compositionally biased region" description="Basic and acidic residues" evidence="7">
    <location>
        <begin position="44"/>
        <end position="53"/>
    </location>
</feature>
<keyword evidence="5" id="KW-0131">Cell cycle</keyword>
<dbReference type="PANTHER" id="PTHR13372">
    <property type="entry name" value="GEMININ"/>
    <property type="match status" value="1"/>
</dbReference>
<protein>
    <submittedName>
        <fullName evidence="8">Geminin</fullName>
    </submittedName>
</protein>
<organism evidence="8 9">
    <name type="scientific">Biomphalaria pfeifferi</name>
    <name type="common">Bloodfluke planorb</name>
    <name type="synonym">Freshwater snail</name>
    <dbReference type="NCBI Taxonomy" id="112525"/>
    <lineage>
        <taxon>Eukaryota</taxon>
        <taxon>Metazoa</taxon>
        <taxon>Spiralia</taxon>
        <taxon>Lophotrochozoa</taxon>
        <taxon>Mollusca</taxon>
        <taxon>Gastropoda</taxon>
        <taxon>Heterobranchia</taxon>
        <taxon>Euthyneura</taxon>
        <taxon>Panpulmonata</taxon>
        <taxon>Hygrophila</taxon>
        <taxon>Lymnaeoidea</taxon>
        <taxon>Planorbidae</taxon>
        <taxon>Biomphalaria</taxon>
    </lineage>
</organism>
<evidence type="ECO:0000256" key="2">
    <source>
        <dbReference type="ARBA" id="ARBA00007979"/>
    </source>
</evidence>
<evidence type="ECO:0000256" key="4">
    <source>
        <dbReference type="ARBA" id="ARBA00023242"/>
    </source>
</evidence>
<comment type="subcellular location">
    <subcellularLocation>
        <location evidence="1">Nucleus</location>
    </subcellularLocation>
</comment>
<dbReference type="GO" id="GO:0005634">
    <property type="term" value="C:nucleus"/>
    <property type="evidence" value="ECO:0007669"/>
    <property type="project" value="UniProtKB-SubCell"/>
</dbReference>
<dbReference type="Pfam" id="PF07412">
    <property type="entry name" value="Geminin"/>
    <property type="match status" value="1"/>
</dbReference>
<dbReference type="SUPFAM" id="SSF111469">
    <property type="entry name" value="Geminin coiled-coil domain"/>
    <property type="match status" value="1"/>
</dbReference>
<dbReference type="InterPro" id="IPR022786">
    <property type="entry name" value="Geminin/Multicilin"/>
</dbReference>